<evidence type="ECO:0000313" key="5">
    <source>
        <dbReference type="Proteomes" id="UP001154114"/>
    </source>
</evidence>
<dbReference type="InterPro" id="IPR039039">
    <property type="entry name" value="RAI1-like_fam"/>
</dbReference>
<dbReference type="GO" id="GO:0110155">
    <property type="term" value="P:NAD-cap decapping"/>
    <property type="evidence" value="ECO:0007669"/>
    <property type="project" value="TreeGrafter"/>
</dbReference>
<keyword evidence="2" id="KW-0540">Nuclease</keyword>
<dbReference type="OrthoDB" id="5853397at2759"/>
<dbReference type="Pfam" id="PF08652">
    <property type="entry name" value="RAI1"/>
    <property type="match status" value="1"/>
</dbReference>
<dbReference type="AlphaFoldDB" id="A0A9P0FVF5"/>
<evidence type="ECO:0000256" key="1">
    <source>
        <dbReference type="ARBA" id="ARBA00006562"/>
    </source>
</evidence>
<keyword evidence="2" id="KW-0539">Nucleus</keyword>
<dbReference type="PANTHER" id="PTHR12395">
    <property type="entry name" value="DOM-3 RELATED"/>
    <property type="match status" value="1"/>
</dbReference>
<name>A0A9P0FVF5_CHRIL</name>
<keyword evidence="2" id="KW-0479">Metal-binding</keyword>
<dbReference type="GO" id="GO:0004518">
    <property type="term" value="F:nuclease activity"/>
    <property type="evidence" value="ECO:0007669"/>
    <property type="project" value="UniProtKB-KW"/>
</dbReference>
<comment type="function">
    <text evidence="2">Decapping enzyme for NAD-capped RNAs: specifically hydrolyzes the nicotinamide adenine dinucleotide (NAD) cap from a subset of RNAs by removing the entire NAD moiety from the 5'-end of an NAD-capped RNA.</text>
</comment>
<dbReference type="GO" id="GO:0005829">
    <property type="term" value="C:cytosol"/>
    <property type="evidence" value="ECO:0007669"/>
    <property type="project" value="TreeGrafter"/>
</dbReference>
<dbReference type="PANTHER" id="PTHR12395:SF9">
    <property type="entry name" value="DECAPPING AND EXORIBONUCLEASE PROTEIN"/>
    <property type="match status" value="1"/>
</dbReference>
<evidence type="ECO:0000259" key="3">
    <source>
        <dbReference type="Pfam" id="PF08652"/>
    </source>
</evidence>
<dbReference type="Proteomes" id="UP001154114">
    <property type="component" value="Chromosome 3"/>
</dbReference>
<comment type="subcellular location">
    <subcellularLocation>
        <location evidence="2">Nucleus</location>
    </subcellularLocation>
</comment>
<accession>A0A9P0FVF5</accession>
<dbReference type="GO" id="GO:0034353">
    <property type="term" value="F:mRNA 5'-diphosphatase activity"/>
    <property type="evidence" value="ECO:0007669"/>
    <property type="project" value="TreeGrafter"/>
</dbReference>
<sequence>MQPELHVDPSIYMRKFPRFDRPTIIGYIGLENLKFARYVSNGRVNYDLNLHYDKAIHRPEDLDVKITELLKFLVEHETRLNFPLESSLNSAKFFCYRGLLTCIACTPYENREPWKIVVILHKGNIYLCARDTEEKIHRKMNMTEREKLFTSWGYKFEQYLLSDEPDIEPNPNVPVDENEEFSLVFKTQLNKHTIVFGAEMDGIRCDKTRVTKPPVELGPEGIIQYLSNKEFIELKTNRHIENGKQENSFRRFKAKKWWCQSFLVGIDKILCGYRDDNGIVEELRLCNVRDLPRKSQRFWNPDVCFNFIDDFLVYVKRCLSRKIKHKYGEKALDDLQTLPLITLMLEWSPGMPVHVTENYSHDDDPILLPWFLSNYGKVVQKSM</sequence>
<dbReference type="EC" id="3.6.1.-" evidence="2"/>
<organism evidence="4 5">
    <name type="scientific">Chrysodeixis includens</name>
    <name type="common">Soybean looper</name>
    <name type="synonym">Pseudoplusia includens</name>
    <dbReference type="NCBI Taxonomy" id="689277"/>
    <lineage>
        <taxon>Eukaryota</taxon>
        <taxon>Metazoa</taxon>
        <taxon>Ecdysozoa</taxon>
        <taxon>Arthropoda</taxon>
        <taxon>Hexapoda</taxon>
        <taxon>Insecta</taxon>
        <taxon>Pterygota</taxon>
        <taxon>Neoptera</taxon>
        <taxon>Endopterygota</taxon>
        <taxon>Lepidoptera</taxon>
        <taxon>Glossata</taxon>
        <taxon>Ditrysia</taxon>
        <taxon>Noctuoidea</taxon>
        <taxon>Noctuidae</taxon>
        <taxon>Plusiinae</taxon>
        <taxon>Chrysodeixis</taxon>
    </lineage>
</organism>
<comment type="cofactor">
    <cofactor evidence="2">
        <name>a divalent metal cation</name>
        <dbReference type="ChEBI" id="CHEBI:60240"/>
    </cofactor>
</comment>
<gene>
    <name evidence="4" type="ORF">CINC_LOCUS9397</name>
</gene>
<reference evidence="4" key="1">
    <citation type="submission" date="2021-12" db="EMBL/GenBank/DDBJ databases">
        <authorList>
            <person name="King R."/>
        </authorList>
    </citation>
    <scope>NUCLEOTIDE SEQUENCE</scope>
</reference>
<evidence type="ECO:0000256" key="2">
    <source>
        <dbReference type="RuleBase" id="RU367113"/>
    </source>
</evidence>
<keyword evidence="2" id="KW-0694">RNA-binding</keyword>
<keyword evidence="5" id="KW-1185">Reference proteome</keyword>
<dbReference type="EMBL" id="LR824006">
    <property type="protein sequence ID" value="CAH0600458.1"/>
    <property type="molecule type" value="Genomic_DNA"/>
</dbReference>
<proteinExistence type="inferred from homology"/>
<dbReference type="GO" id="GO:0046872">
    <property type="term" value="F:metal ion binding"/>
    <property type="evidence" value="ECO:0007669"/>
    <property type="project" value="UniProtKB-KW"/>
</dbReference>
<dbReference type="InterPro" id="IPR013961">
    <property type="entry name" value="RAI1"/>
</dbReference>
<evidence type="ECO:0000313" key="4">
    <source>
        <dbReference type="EMBL" id="CAH0600458.1"/>
    </source>
</evidence>
<keyword evidence="2" id="KW-0378">Hydrolase</keyword>
<dbReference type="GO" id="GO:0000166">
    <property type="term" value="F:nucleotide binding"/>
    <property type="evidence" value="ECO:0007669"/>
    <property type="project" value="UniProtKB-KW"/>
</dbReference>
<keyword evidence="2" id="KW-0547">Nucleotide-binding</keyword>
<comment type="similarity">
    <text evidence="1 2">Belongs to the DXO/Dom3Z family.</text>
</comment>
<dbReference type="GO" id="GO:0005634">
    <property type="term" value="C:nucleus"/>
    <property type="evidence" value="ECO:0007669"/>
    <property type="project" value="UniProtKB-SubCell"/>
</dbReference>
<dbReference type="GO" id="GO:0000956">
    <property type="term" value="P:nuclear-transcribed mRNA catabolic process"/>
    <property type="evidence" value="ECO:0007669"/>
    <property type="project" value="TreeGrafter"/>
</dbReference>
<protein>
    <recommendedName>
        <fullName evidence="2">Decapping nuclease</fullName>
        <ecNumber evidence="2">3.6.1.-</ecNumber>
    </recommendedName>
</protein>
<dbReference type="GO" id="GO:0003723">
    <property type="term" value="F:RNA binding"/>
    <property type="evidence" value="ECO:0007669"/>
    <property type="project" value="UniProtKB-KW"/>
</dbReference>
<feature type="domain" description="RAI1-like" evidence="3">
    <location>
        <begin position="38"/>
        <end position="322"/>
    </location>
</feature>